<evidence type="ECO:0000313" key="8">
    <source>
        <dbReference type="EMBL" id="GAA0581355.1"/>
    </source>
</evidence>
<dbReference type="Proteomes" id="UP001501588">
    <property type="component" value="Unassembled WGS sequence"/>
</dbReference>
<dbReference type="Gene3D" id="1.20.1250.20">
    <property type="entry name" value="MFS general substrate transporter like domains"/>
    <property type="match status" value="1"/>
</dbReference>
<feature type="transmembrane region" description="Helical" evidence="6">
    <location>
        <begin position="20"/>
        <end position="41"/>
    </location>
</feature>
<feature type="transmembrane region" description="Helical" evidence="6">
    <location>
        <begin position="372"/>
        <end position="394"/>
    </location>
</feature>
<evidence type="ECO:0000256" key="1">
    <source>
        <dbReference type="ARBA" id="ARBA00004141"/>
    </source>
</evidence>
<gene>
    <name evidence="8" type="ORF">GCM10009416_19810</name>
</gene>
<keyword evidence="4 6" id="KW-1133">Transmembrane helix</keyword>
<keyword evidence="5 6" id="KW-0472">Membrane</keyword>
<dbReference type="PANTHER" id="PTHR43385:SF1">
    <property type="entry name" value="RIBOFLAVIN TRANSPORTER RIBJ"/>
    <property type="match status" value="1"/>
</dbReference>
<feature type="transmembrane region" description="Helical" evidence="6">
    <location>
        <begin position="53"/>
        <end position="73"/>
    </location>
</feature>
<keyword evidence="9" id="KW-1185">Reference proteome</keyword>
<comment type="caution">
    <text evidence="8">The sequence shown here is derived from an EMBL/GenBank/DDBJ whole genome shotgun (WGS) entry which is preliminary data.</text>
</comment>
<name>A0ABP3Q4A8_9PROT</name>
<dbReference type="PANTHER" id="PTHR43385">
    <property type="entry name" value="RIBOFLAVIN TRANSPORTER RIBJ"/>
    <property type="match status" value="1"/>
</dbReference>
<feature type="transmembrane region" description="Helical" evidence="6">
    <location>
        <begin position="346"/>
        <end position="366"/>
    </location>
</feature>
<dbReference type="InterPro" id="IPR020846">
    <property type="entry name" value="MFS_dom"/>
</dbReference>
<accession>A0ABP3Q4A8</accession>
<keyword evidence="3 6" id="KW-0812">Transmembrane</keyword>
<dbReference type="SUPFAM" id="SSF103473">
    <property type="entry name" value="MFS general substrate transporter"/>
    <property type="match status" value="1"/>
</dbReference>
<dbReference type="InterPro" id="IPR052983">
    <property type="entry name" value="MFS_Riboflavin_Transporter"/>
</dbReference>
<sequence>MTGPRPPQPAAPPSDAALSLWLAAAQTISWGTLFTVFPLFVAPMEAELGWSRAEINGALTAGLLAAGLAAIPAGRWVDRRGGRGLITLASLAGAALLLAWSATDRLWLFYLVWVAIGVAQAGALAEPAYAVVVANARDARRAITGMTFITGFTGTIFLPLGGALIEALGWRGALVTLAALQVVPGLITAVLLRGTRPGLTGAAEGSSGPLRRALRRRAFWALALCFCVHAFLQTGIVFHLIPLLQERGLPPASVLLVVAMHGPCQVASRAALFALGKRAGPLPVGLAATALLPLAMLALGLAGDRLAALFGFALLWGVANGMMLIIRATGVAEFLGAEGYGQISGALATATVLPRTAAPLAVALIWEGAAGYAPVPWLFAALGVVGVAAFAVAASDRPGPTR</sequence>
<feature type="transmembrane region" description="Helical" evidence="6">
    <location>
        <begin position="108"/>
        <end position="131"/>
    </location>
</feature>
<dbReference type="InterPro" id="IPR036259">
    <property type="entry name" value="MFS_trans_sf"/>
</dbReference>
<feature type="domain" description="Major facilitator superfamily (MFS) profile" evidence="7">
    <location>
        <begin position="19"/>
        <end position="398"/>
    </location>
</feature>
<evidence type="ECO:0000256" key="2">
    <source>
        <dbReference type="ARBA" id="ARBA00022448"/>
    </source>
</evidence>
<feature type="transmembrane region" description="Helical" evidence="6">
    <location>
        <begin position="282"/>
        <end position="301"/>
    </location>
</feature>
<comment type="subcellular location">
    <subcellularLocation>
        <location evidence="1">Membrane</location>
        <topology evidence="1">Multi-pass membrane protein</topology>
    </subcellularLocation>
</comment>
<evidence type="ECO:0000256" key="4">
    <source>
        <dbReference type="ARBA" id="ARBA00022989"/>
    </source>
</evidence>
<evidence type="ECO:0000256" key="6">
    <source>
        <dbReference type="SAM" id="Phobius"/>
    </source>
</evidence>
<protein>
    <submittedName>
        <fullName evidence="8">MFS transporter</fullName>
    </submittedName>
</protein>
<organism evidence="8 9">
    <name type="scientific">Craurococcus roseus</name>
    <dbReference type="NCBI Taxonomy" id="77585"/>
    <lineage>
        <taxon>Bacteria</taxon>
        <taxon>Pseudomonadati</taxon>
        <taxon>Pseudomonadota</taxon>
        <taxon>Alphaproteobacteria</taxon>
        <taxon>Acetobacterales</taxon>
        <taxon>Acetobacteraceae</taxon>
        <taxon>Craurococcus</taxon>
    </lineage>
</organism>
<reference evidence="9" key="1">
    <citation type="journal article" date="2019" name="Int. J. Syst. Evol. Microbiol.">
        <title>The Global Catalogue of Microorganisms (GCM) 10K type strain sequencing project: providing services to taxonomists for standard genome sequencing and annotation.</title>
        <authorList>
            <consortium name="The Broad Institute Genomics Platform"/>
            <consortium name="The Broad Institute Genome Sequencing Center for Infectious Disease"/>
            <person name="Wu L."/>
            <person name="Ma J."/>
        </authorList>
    </citation>
    <scope>NUCLEOTIDE SEQUENCE [LARGE SCALE GENOMIC DNA]</scope>
    <source>
        <strain evidence="9">JCM 9933</strain>
    </source>
</reference>
<dbReference type="RefSeq" id="WP_343895091.1">
    <property type="nucleotide sequence ID" value="NZ_BAAAFZ010000023.1"/>
</dbReference>
<evidence type="ECO:0000313" key="9">
    <source>
        <dbReference type="Proteomes" id="UP001501588"/>
    </source>
</evidence>
<dbReference type="InterPro" id="IPR011701">
    <property type="entry name" value="MFS"/>
</dbReference>
<dbReference type="PROSITE" id="PS50850">
    <property type="entry name" value="MFS"/>
    <property type="match status" value="1"/>
</dbReference>
<evidence type="ECO:0000256" key="3">
    <source>
        <dbReference type="ARBA" id="ARBA00022692"/>
    </source>
</evidence>
<feature type="transmembrane region" description="Helical" evidence="6">
    <location>
        <begin position="143"/>
        <end position="165"/>
    </location>
</feature>
<keyword evidence="2" id="KW-0813">Transport</keyword>
<evidence type="ECO:0000259" key="7">
    <source>
        <dbReference type="PROSITE" id="PS50850"/>
    </source>
</evidence>
<feature type="transmembrane region" description="Helical" evidence="6">
    <location>
        <begin position="85"/>
        <end position="102"/>
    </location>
</feature>
<evidence type="ECO:0000256" key="5">
    <source>
        <dbReference type="ARBA" id="ARBA00023136"/>
    </source>
</evidence>
<dbReference type="Pfam" id="PF07690">
    <property type="entry name" value="MFS_1"/>
    <property type="match status" value="1"/>
</dbReference>
<feature type="transmembrane region" description="Helical" evidence="6">
    <location>
        <begin position="307"/>
        <end position="326"/>
    </location>
</feature>
<feature type="transmembrane region" description="Helical" evidence="6">
    <location>
        <begin position="219"/>
        <end position="241"/>
    </location>
</feature>
<feature type="transmembrane region" description="Helical" evidence="6">
    <location>
        <begin position="171"/>
        <end position="192"/>
    </location>
</feature>
<dbReference type="EMBL" id="BAAAFZ010000023">
    <property type="protein sequence ID" value="GAA0581355.1"/>
    <property type="molecule type" value="Genomic_DNA"/>
</dbReference>
<proteinExistence type="predicted"/>